<evidence type="ECO:0000313" key="2">
    <source>
        <dbReference type="EMBL" id="ANE50755.1"/>
    </source>
</evidence>
<reference evidence="3" key="1">
    <citation type="submission" date="2015-01" db="EMBL/GenBank/DDBJ databases">
        <title>Flavisolibacter sp./LCS9/ whole genome sequencing.</title>
        <authorList>
            <person name="Kim M.K."/>
            <person name="Srinivasan S."/>
            <person name="Lee J.-J."/>
        </authorList>
    </citation>
    <scope>NUCLEOTIDE SEQUENCE [LARGE SCALE GENOMIC DNA]</scope>
    <source>
        <strain evidence="3">LCS9</strain>
    </source>
</reference>
<reference evidence="2 3" key="2">
    <citation type="journal article" date="2016" name="Int. J. Syst. Evol. Microbiol.">
        <title>Flavisolibacter tropicus sp. nov., isolated from tropical soil.</title>
        <authorList>
            <person name="Lee J.J."/>
            <person name="Kang M.S."/>
            <person name="Kim G.S."/>
            <person name="Lee C.S."/>
            <person name="Lim S."/>
            <person name="Lee J."/>
            <person name="Roh S.H."/>
            <person name="Kang H."/>
            <person name="Ha J.M."/>
            <person name="Bae S."/>
            <person name="Jung H.Y."/>
            <person name="Kim M.K."/>
        </authorList>
    </citation>
    <scope>NUCLEOTIDE SEQUENCE [LARGE SCALE GENOMIC DNA]</scope>
    <source>
        <strain evidence="2 3">LCS9</strain>
    </source>
</reference>
<dbReference type="Proteomes" id="UP000077177">
    <property type="component" value="Chromosome"/>
</dbReference>
<sequence length="132" mass="15005">MRLPLTATKTVAEVKEAFHEAFPYLKIEFFTNPHQKGEGSLPQQYIKPDTLLIDITGVMKEGNVSIEPSTTTAAFEEQLQNQYSLPIQVFRNSNGVWIETTETDNLTLAEQNEMGRQASLHTAHREKGYYED</sequence>
<proteinExistence type="predicted"/>
<name>A0A172TUI6_9BACT</name>
<feature type="region of interest" description="Disordered" evidence="1">
    <location>
        <begin position="112"/>
        <end position="132"/>
    </location>
</feature>
<gene>
    <name evidence="2" type="ORF">SY85_09845</name>
</gene>
<keyword evidence="3" id="KW-1185">Reference proteome</keyword>
<protein>
    <submittedName>
        <fullName evidence="2">Uncharacterized protein</fullName>
    </submittedName>
</protein>
<dbReference type="OrthoDB" id="959050at2"/>
<dbReference type="KEGG" id="fla:SY85_09845"/>
<evidence type="ECO:0000256" key="1">
    <source>
        <dbReference type="SAM" id="MobiDB-lite"/>
    </source>
</evidence>
<accession>A0A172TUI6</accession>
<dbReference type="RefSeq" id="WP_066404040.1">
    <property type="nucleotide sequence ID" value="NZ_CP011390.1"/>
</dbReference>
<feature type="compositionally biased region" description="Basic and acidic residues" evidence="1">
    <location>
        <begin position="123"/>
        <end position="132"/>
    </location>
</feature>
<evidence type="ECO:0000313" key="3">
    <source>
        <dbReference type="Proteomes" id="UP000077177"/>
    </source>
</evidence>
<dbReference type="AlphaFoldDB" id="A0A172TUI6"/>
<organism evidence="2 3">
    <name type="scientific">Flavisolibacter tropicus</name>
    <dbReference type="NCBI Taxonomy" id="1492898"/>
    <lineage>
        <taxon>Bacteria</taxon>
        <taxon>Pseudomonadati</taxon>
        <taxon>Bacteroidota</taxon>
        <taxon>Chitinophagia</taxon>
        <taxon>Chitinophagales</taxon>
        <taxon>Chitinophagaceae</taxon>
        <taxon>Flavisolibacter</taxon>
    </lineage>
</organism>
<dbReference type="EMBL" id="CP011390">
    <property type="protein sequence ID" value="ANE50755.1"/>
    <property type="molecule type" value="Genomic_DNA"/>
</dbReference>